<reference evidence="1" key="1">
    <citation type="journal article" date="2020" name="Nature">
        <title>Giant virus diversity and host interactions through global metagenomics.</title>
        <authorList>
            <person name="Schulz F."/>
            <person name="Roux S."/>
            <person name="Paez-Espino D."/>
            <person name="Jungbluth S."/>
            <person name="Walsh D.A."/>
            <person name="Denef V.J."/>
            <person name="McMahon K.D."/>
            <person name="Konstantinidis K.T."/>
            <person name="Eloe-Fadrosh E.A."/>
            <person name="Kyrpides N.C."/>
            <person name="Woyke T."/>
        </authorList>
    </citation>
    <scope>NUCLEOTIDE SEQUENCE</scope>
    <source>
        <strain evidence="1">GVMAG-M-3300023174-116</strain>
    </source>
</reference>
<dbReference type="AlphaFoldDB" id="A0A6C0D5Y5"/>
<accession>A0A6C0D5Y5</accession>
<organism evidence="1">
    <name type="scientific">viral metagenome</name>
    <dbReference type="NCBI Taxonomy" id="1070528"/>
    <lineage>
        <taxon>unclassified sequences</taxon>
        <taxon>metagenomes</taxon>
        <taxon>organismal metagenomes</taxon>
    </lineage>
</organism>
<proteinExistence type="predicted"/>
<protein>
    <submittedName>
        <fullName evidence="1">Uncharacterized protein</fullName>
    </submittedName>
</protein>
<sequence>MSKLNILESIKSYVFNIIEDEYKKYLQSHKLLTLQRSTLVSIMEEYYSNNSKSIKAKIREHMKTLCGEEYNSAMIENILLDLFQERELNIIKITTEIISIQEKNMQQFTIPLVNNSLNLNISLVDGYIIINSTNPKNIEGYCELYETINNYKFLYSINNDLIQDYSDDEKINIIKKNIEASETNITIACYYLKQQQEP</sequence>
<evidence type="ECO:0000313" key="1">
    <source>
        <dbReference type="EMBL" id="QHT11690.1"/>
    </source>
</evidence>
<dbReference type="EMBL" id="MN739536">
    <property type="protein sequence ID" value="QHT11690.1"/>
    <property type="molecule type" value="Genomic_DNA"/>
</dbReference>
<name>A0A6C0D5Y5_9ZZZZ</name>